<keyword evidence="2" id="KW-1185">Reference proteome</keyword>
<evidence type="ECO:0000313" key="2">
    <source>
        <dbReference type="Proteomes" id="UP000191672"/>
    </source>
</evidence>
<dbReference type="EMBL" id="MDYN01000038">
    <property type="protein sequence ID" value="OQD80151.1"/>
    <property type="molecule type" value="Genomic_DNA"/>
</dbReference>
<sequence>MATRISTRSWIPGRLQVEEENGSSFLNVSCSRDMDSAPCDSSHLDELLTIPALESALEGACPMSLAEDLNSLLQLPDTWSVEYQMGQGRDFNAHARNKVSCIISGTTSVHVPPDWFPIFPDINVNKWYIATNALIPHQR</sequence>
<accession>A0A1V6PT82</accession>
<comment type="caution">
    <text evidence="1">The sequence shown here is derived from an EMBL/GenBank/DDBJ whole genome shotgun (WGS) entry which is preliminary data.</text>
</comment>
<gene>
    <name evidence="1" type="ORF">PENANT_c038G10754</name>
</gene>
<evidence type="ECO:0000313" key="1">
    <source>
        <dbReference type="EMBL" id="OQD80151.1"/>
    </source>
</evidence>
<proteinExistence type="predicted"/>
<dbReference type="Proteomes" id="UP000191672">
    <property type="component" value="Unassembled WGS sequence"/>
</dbReference>
<dbReference type="AlphaFoldDB" id="A0A1V6PT82"/>
<reference evidence="2" key="1">
    <citation type="journal article" date="2017" name="Nat. Microbiol.">
        <title>Global analysis of biosynthetic gene clusters reveals vast potential of secondary metabolite production in Penicillium species.</title>
        <authorList>
            <person name="Nielsen J.C."/>
            <person name="Grijseels S."/>
            <person name="Prigent S."/>
            <person name="Ji B."/>
            <person name="Dainat J."/>
            <person name="Nielsen K.F."/>
            <person name="Frisvad J.C."/>
            <person name="Workman M."/>
            <person name="Nielsen J."/>
        </authorList>
    </citation>
    <scope>NUCLEOTIDE SEQUENCE [LARGE SCALE GENOMIC DNA]</scope>
    <source>
        <strain evidence="2">IBT 31811</strain>
    </source>
</reference>
<protein>
    <submittedName>
        <fullName evidence="1">Uncharacterized protein</fullName>
    </submittedName>
</protein>
<name>A0A1V6PT82_9EURO</name>
<organism evidence="1 2">
    <name type="scientific">Penicillium antarcticum</name>
    <dbReference type="NCBI Taxonomy" id="416450"/>
    <lineage>
        <taxon>Eukaryota</taxon>
        <taxon>Fungi</taxon>
        <taxon>Dikarya</taxon>
        <taxon>Ascomycota</taxon>
        <taxon>Pezizomycotina</taxon>
        <taxon>Eurotiomycetes</taxon>
        <taxon>Eurotiomycetidae</taxon>
        <taxon>Eurotiales</taxon>
        <taxon>Aspergillaceae</taxon>
        <taxon>Penicillium</taxon>
    </lineage>
</organism>